<evidence type="ECO:0000313" key="2">
    <source>
        <dbReference type="EMBL" id="CUH71462.1"/>
    </source>
</evidence>
<keyword evidence="1" id="KW-0472">Membrane</keyword>
<evidence type="ECO:0008006" key="4">
    <source>
        <dbReference type="Google" id="ProtNLM"/>
    </source>
</evidence>
<gene>
    <name evidence="2" type="ORF">TL5120_01248</name>
</gene>
<dbReference type="Proteomes" id="UP000051887">
    <property type="component" value="Unassembled WGS sequence"/>
</dbReference>
<accession>A0A0P1FSP1</accession>
<keyword evidence="1" id="KW-0812">Transmembrane</keyword>
<organism evidence="2 3">
    <name type="scientific">Thalassovita autumnalis</name>
    <dbReference type="NCBI Taxonomy" id="2072972"/>
    <lineage>
        <taxon>Bacteria</taxon>
        <taxon>Pseudomonadati</taxon>
        <taxon>Pseudomonadota</taxon>
        <taxon>Alphaproteobacteria</taxon>
        <taxon>Rhodobacterales</taxon>
        <taxon>Roseobacteraceae</taxon>
        <taxon>Thalassovita</taxon>
    </lineage>
</organism>
<evidence type="ECO:0000256" key="1">
    <source>
        <dbReference type="SAM" id="Phobius"/>
    </source>
</evidence>
<protein>
    <recommendedName>
        <fullName evidence="4">Chalcone isomerase domain-containing protein</fullName>
    </recommendedName>
</protein>
<evidence type="ECO:0000313" key="3">
    <source>
        <dbReference type="Proteomes" id="UP000051887"/>
    </source>
</evidence>
<reference evidence="2 3" key="1">
    <citation type="submission" date="2015-09" db="EMBL/GenBank/DDBJ databases">
        <authorList>
            <consortium name="Swine Surveillance"/>
        </authorList>
    </citation>
    <scope>NUCLEOTIDE SEQUENCE [LARGE SCALE GENOMIC DNA]</scope>
    <source>
        <strain evidence="2 3">5120</strain>
    </source>
</reference>
<proteinExistence type="predicted"/>
<feature type="transmembrane region" description="Helical" evidence="1">
    <location>
        <begin position="12"/>
        <end position="33"/>
    </location>
</feature>
<dbReference type="AlphaFoldDB" id="A0A0P1FSP1"/>
<sequence>MNYRRFNRPPLIASGGVFGFVFALVMTVCVALAGSSSAKTAQTDSPHLAVPAEIASSLRTAAQRGSAKVRWLGIPIYSARLFTANAAPFSWSQPFALELAYDRSFKRDRLVYASGKELERLEGDQTDHPEILSKLQGCYRTVSPGDRFVAFGAQKDRVDFLFNGRKTCELSHPDIRKRLLSIWMSDQSRDPKLSSQLRGQ</sequence>
<name>A0A0P1FSP1_9RHOB</name>
<dbReference type="EMBL" id="CYSC01000020">
    <property type="protein sequence ID" value="CUH71462.1"/>
    <property type="molecule type" value="Genomic_DNA"/>
</dbReference>
<keyword evidence="1" id="KW-1133">Transmembrane helix</keyword>